<evidence type="ECO:0000313" key="2">
    <source>
        <dbReference type="Proteomes" id="UP000765509"/>
    </source>
</evidence>
<accession>A0A9Q3QD18</accession>
<organism evidence="1 2">
    <name type="scientific">Austropuccinia psidii MF-1</name>
    <dbReference type="NCBI Taxonomy" id="1389203"/>
    <lineage>
        <taxon>Eukaryota</taxon>
        <taxon>Fungi</taxon>
        <taxon>Dikarya</taxon>
        <taxon>Basidiomycota</taxon>
        <taxon>Pucciniomycotina</taxon>
        <taxon>Pucciniomycetes</taxon>
        <taxon>Pucciniales</taxon>
        <taxon>Sphaerophragmiaceae</taxon>
        <taxon>Austropuccinia</taxon>
    </lineage>
</organism>
<reference evidence="1" key="1">
    <citation type="submission" date="2021-03" db="EMBL/GenBank/DDBJ databases">
        <title>Draft genome sequence of rust myrtle Austropuccinia psidii MF-1, a brazilian biotype.</title>
        <authorList>
            <person name="Quecine M.C."/>
            <person name="Pachon D.M.R."/>
            <person name="Bonatelli M.L."/>
            <person name="Correr F.H."/>
            <person name="Franceschini L.M."/>
            <person name="Leite T.F."/>
            <person name="Margarido G.R.A."/>
            <person name="Almeida C.A."/>
            <person name="Ferrarezi J.A."/>
            <person name="Labate C.A."/>
        </authorList>
    </citation>
    <scope>NUCLEOTIDE SEQUENCE</scope>
    <source>
        <strain evidence="1">MF-1</strain>
    </source>
</reference>
<comment type="caution">
    <text evidence="1">The sequence shown here is derived from an EMBL/GenBank/DDBJ whole genome shotgun (WGS) entry which is preliminary data.</text>
</comment>
<evidence type="ECO:0000313" key="1">
    <source>
        <dbReference type="EMBL" id="MBW0594258.1"/>
    </source>
</evidence>
<gene>
    <name evidence="1" type="ORF">O181_133973</name>
</gene>
<keyword evidence="2" id="KW-1185">Reference proteome</keyword>
<dbReference type="OrthoDB" id="2505776at2759"/>
<protein>
    <submittedName>
        <fullName evidence="1">Uncharacterized protein</fullName>
    </submittedName>
</protein>
<sequence>MTIPKDVQTISKHLKLIAEFDFHICCSSCYSLYEIEIAPSECGYRATPDSLICGEDLFNTLEFSLWEEIPRALQQRLELPQCKKAHRTNPRSIFVSQRFTDWLKWFLGLPGVESAINEWRDKLSSNSCEVVDYNHSHAFHQSLSTTGK</sequence>
<dbReference type="EMBL" id="AVOT02159332">
    <property type="protein sequence ID" value="MBW0594258.1"/>
    <property type="molecule type" value="Genomic_DNA"/>
</dbReference>
<dbReference type="AlphaFoldDB" id="A0A9Q3QD18"/>
<proteinExistence type="predicted"/>
<name>A0A9Q3QD18_9BASI</name>
<dbReference type="Proteomes" id="UP000765509">
    <property type="component" value="Unassembled WGS sequence"/>
</dbReference>